<comment type="subcellular location">
    <subcellularLocation>
        <location evidence="2">Cytoplasm</location>
    </subcellularLocation>
    <subcellularLocation>
        <location evidence="1">Nucleus</location>
    </subcellularLocation>
</comment>
<evidence type="ECO:0000313" key="13">
    <source>
        <dbReference type="EMBL" id="PNF15261.1"/>
    </source>
</evidence>
<dbReference type="InterPro" id="IPR036910">
    <property type="entry name" value="HMG_box_dom_sf"/>
</dbReference>
<dbReference type="GO" id="GO:0005634">
    <property type="term" value="C:nucleus"/>
    <property type="evidence" value="ECO:0007669"/>
    <property type="project" value="UniProtKB-SubCell"/>
</dbReference>
<keyword evidence="14" id="KW-1185">Reference proteome</keyword>
<sequence>MLQSKKKKQPKNAFYFFMVHFRNLEEAKGVKFHDGWKDVSEKAGPIWKNMHPDEKWIYEEEARKARGRDKNNLECKFTSQGKSFAQVEREKNEAYEQNIRMTQEIEGTVRSLDISTSLPTYPFHLIHVNYYCRQENGMYTPCEVALSEFTLMDGVRKVYHTLINPGNIPLGYKYEAERQSAETHQIPVPPEEFGGETDYVKILLTIKQFLTGPGGSKYPMPPLYTQPNCEDVVKNVLYRLEDCIRTDYSSESDTFRVYPLPKLFYELRNACISDKPGAPGFPVYSLAERELERDVFSFTQGISCKFHDGTDAVQHCSLSYVRRWGFIILDHCCKDLGIELIPGEHCPRHADTARYKRVTSRPSSVATDVSSPSPNLVKKPDFVDCGRLSHDPSSVQDFMFGDRPEIVSSSKQPDLREQELVPLRQPNTDSIALSLLRTQKDIPSPGSSRQNEMAGVKTEEPVAVVGRGKLRTEFTRPISLGRGQGLLANLEMNFENMKVE</sequence>
<dbReference type="EMBL" id="NEVH01025635">
    <property type="protein sequence ID" value="PNF15261.1"/>
    <property type="molecule type" value="Genomic_DNA"/>
</dbReference>
<dbReference type="CDD" id="cd21992">
    <property type="entry name" value="HMG-box_MAEL"/>
    <property type="match status" value="1"/>
</dbReference>
<dbReference type="InterPro" id="IPR024970">
    <property type="entry name" value="Maelstrom"/>
</dbReference>
<reference evidence="13 14" key="1">
    <citation type="submission" date="2017-12" db="EMBL/GenBank/DDBJ databases">
        <title>Hemimetabolous genomes reveal molecular basis of termite eusociality.</title>
        <authorList>
            <person name="Harrison M.C."/>
            <person name="Jongepier E."/>
            <person name="Robertson H.M."/>
            <person name="Arning N."/>
            <person name="Bitard-Feildel T."/>
            <person name="Chao H."/>
            <person name="Childers C.P."/>
            <person name="Dinh H."/>
            <person name="Doddapaneni H."/>
            <person name="Dugan S."/>
            <person name="Gowin J."/>
            <person name="Greiner C."/>
            <person name="Han Y."/>
            <person name="Hu H."/>
            <person name="Hughes D.S.T."/>
            <person name="Huylmans A.-K."/>
            <person name="Kemena C."/>
            <person name="Kremer L.P.M."/>
            <person name="Lee S.L."/>
            <person name="Lopez-Ezquerra A."/>
            <person name="Mallet L."/>
            <person name="Monroy-Kuhn J.M."/>
            <person name="Moser A."/>
            <person name="Murali S.C."/>
            <person name="Muzny D.M."/>
            <person name="Otani S."/>
            <person name="Piulachs M.-D."/>
            <person name="Poelchau M."/>
            <person name="Qu J."/>
            <person name="Schaub F."/>
            <person name="Wada-Katsumata A."/>
            <person name="Worley K.C."/>
            <person name="Xie Q."/>
            <person name="Ylla G."/>
            <person name="Poulsen M."/>
            <person name="Gibbs R.A."/>
            <person name="Schal C."/>
            <person name="Richards S."/>
            <person name="Belles X."/>
            <person name="Korb J."/>
            <person name="Bornberg-Bauer E."/>
        </authorList>
    </citation>
    <scope>NUCLEOTIDE SEQUENCE [LARGE SCALE GENOMIC DNA]</scope>
    <source>
        <tissue evidence="13">Whole body</tissue>
    </source>
</reference>
<evidence type="ECO:0000256" key="8">
    <source>
        <dbReference type="ARBA" id="ARBA00023158"/>
    </source>
</evidence>
<keyword evidence="4" id="KW-0217">Developmental protein</keyword>
<feature type="DNA-binding region" description="HMG box" evidence="11">
    <location>
        <begin position="7"/>
        <end position="78"/>
    </location>
</feature>
<evidence type="ECO:0000256" key="9">
    <source>
        <dbReference type="ARBA" id="ARBA00023242"/>
    </source>
</evidence>
<dbReference type="GO" id="GO:0034587">
    <property type="term" value="P:piRNA processing"/>
    <property type="evidence" value="ECO:0007669"/>
    <property type="project" value="TreeGrafter"/>
</dbReference>
<dbReference type="Pfam" id="PF13017">
    <property type="entry name" value="Maelstrom"/>
    <property type="match status" value="1"/>
</dbReference>
<evidence type="ECO:0000256" key="6">
    <source>
        <dbReference type="ARBA" id="ARBA00022782"/>
    </source>
</evidence>
<dbReference type="PROSITE" id="PS50118">
    <property type="entry name" value="HMG_BOX_2"/>
    <property type="match status" value="1"/>
</dbReference>
<dbReference type="GO" id="GO:0043565">
    <property type="term" value="F:sequence-specific DNA binding"/>
    <property type="evidence" value="ECO:0007669"/>
    <property type="project" value="TreeGrafter"/>
</dbReference>
<keyword evidence="9 11" id="KW-0539">Nucleus</keyword>
<dbReference type="SUPFAM" id="SSF47095">
    <property type="entry name" value="HMG-box"/>
    <property type="match status" value="1"/>
</dbReference>
<evidence type="ECO:0000256" key="11">
    <source>
        <dbReference type="PROSITE-ProRule" id="PRU00267"/>
    </source>
</evidence>
<dbReference type="InterPro" id="IPR009071">
    <property type="entry name" value="HMG_box_dom"/>
</dbReference>
<dbReference type="FunCoup" id="A0A2J7PG07">
    <property type="interactions" value="44"/>
</dbReference>
<dbReference type="STRING" id="105785.A0A2J7PG07"/>
<keyword evidence="5" id="KW-0963">Cytoplasm</keyword>
<evidence type="ECO:0000256" key="4">
    <source>
        <dbReference type="ARBA" id="ARBA00022473"/>
    </source>
</evidence>
<evidence type="ECO:0000313" key="14">
    <source>
        <dbReference type="Proteomes" id="UP000235965"/>
    </source>
</evidence>
<evidence type="ECO:0000256" key="10">
    <source>
        <dbReference type="ARBA" id="ARBA00023254"/>
    </source>
</evidence>
<dbReference type="GO" id="GO:0060964">
    <property type="term" value="P:regulation of miRNA-mediated gene silencing"/>
    <property type="evidence" value="ECO:0007669"/>
    <property type="project" value="InterPro"/>
</dbReference>
<evidence type="ECO:0000259" key="12">
    <source>
        <dbReference type="PROSITE" id="PS50118"/>
    </source>
</evidence>
<dbReference type="Proteomes" id="UP000235965">
    <property type="component" value="Unassembled WGS sequence"/>
</dbReference>
<evidence type="ECO:0000256" key="3">
    <source>
        <dbReference type="ARBA" id="ARBA00007057"/>
    </source>
</evidence>
<dbReference type="AlphaFoldDB" id="A0A2J7PG07"/>
<comment type="similarity">
    <text evidence="3">Belongs to the maelstrom family.</text>
</comment>
<evidence type="ECO:0000256" key="1">
    <source>
        <dbReference type="ARBA" id="ARBA00004123"/>
    </source>
</evidence>
<keyword evidence="10" id="KW-0469">Meiosis</keyword>
<dbReference type="GO" id="GO:0043186">
    <property type="term" value="C:P granule"/>
    <property type="evidence" value="ECO:0007669"/>
    <property type="project" value="TreeGrafter"/>
</dbReference>
<dbReference type="PANTHER" id="PTHR21358">
    <property type="entry name" value="PROTEIN MAELSTROM HOMOLOG"/>
    <property type="match status" value="1"/>
</dbReference>
<keyword evidence="6" id="KW-0221">Differentiation</keyword>
<dbReference type="GO" id="GO:0007283">
    <property type="term" value="P:spermatogenesis"/>
    <property type="evidence" value="ECO:0007669"/>
    <property type="project" value="TreeGrafter"/>
</dbReference>
<keyword evidence="8" id="KW-0943">RNA-mediated gene silencing</keyword>
<accession>A0A2J7PG07</accession>
<proteinExistence type="inferred from homology"/>
<gene>
    <name evidence="13" type="ORF">B7P43_G01039</name>
</gene>
<feature type="domain" description="HMG box" evidence="12">
    <location>
        <begin position="7"/>
        <end position="78"/>
    </location>
</feature>
<dbReference type="Gene3D" id="1.10.30.10">
    <property type="entry name" value="High mobility group box domain"/>
    <property type="match status" value="1"/>
</dbReference>
<dbReference type="Pfam" id="PF00505">
    <property type="entry name" value="HMG_box"/>
    <property type="match status" value="1"/>
</dbReference>
<dbReference type="OrthoDB" id="24555at2759"/>
<dbReference type="GO" id="GO:0030154">
    <property type="term" value="P:cell differentiation"/>
    <property type="evidence" value="ECO:0007669"/>
    <property type="project" value="UniProtKB-KW"/>
</dbReference>
<evidence type="ECO:0000256" key="7">
    <source>
        <dbReference type="ARBA" id="ARBA00023125"/>
    </source>
</evidence>
<dbReference type="InterPro" id="IPR039259">
    <property type="entry name" value="Protein_maelstrom"/>
</dbReference>
<evidence type="ECO:0000256" key="5">
    <source>
        <dbReference type="ARBA" id="ARBA00022490"/>
    </source>
</evidence>
<keyword evidence="7 11" id="KW-0238">DNA-binding</keyword>
<dbReference type="GO" id="GO:0007140">
    <property type="term" value="P:male meiotic nuclear division"/>
    <property type="evidence" value="ECO:0007669"/>
    <property type="project" value="TreeGrafter"/>
</dbReference>
<organism evidence="13 14">
    <name type="scientific">Cryptotermes secundus</name>
    <dbReference type="NCBI Taxonomy" id="105785"/>
    <lineage>
        <taxon>Eukaryota</taxon>
        <taxon>Metazoa</taxon>
        <taxon>Ecdysozoa</taxon>
        <taxon>Arthropoda</taxon>
        <taxon>Hexapoda</taxon>
        <taxon>Insecta</taxon>
        <taxon>Pterygota</taxon>
        <taxon>Neoptera</taxon>
        <taxon>Polyneoptera</taxon>
        <taxon>Dictyoptera</taxon>
        <taxon>Blattodea</taxon>
        <taxon>Blattoidea</taxon>
        <taxon>Termitoidae</taxon>
        <taxon>Kalotermitidae</taxon>
        <taxon>Cryptotermitinae</taxon>
        <taxon>Cryptotermes</taxon>
    </lineage>
</organism>
<dbReference type="InParanoid" id="A0A2J7PG07"/>
<dbReference type="GO" id="GO:0045892">
    <property type="term" value="P:negative regulation of DNA-templated transcription"/>
    <property type="evidence" value="ECO:0007669"/>
    <property type="project" value="TreeGrafter"/>
</dbReference>
<evidence type="ECO:0000256" key="2">
    <source>
        <dbReference type="ARBA" id="ARBA00004496"/>
    </source>
</evidence>
<dbReference type="PANTHER" id="PTHR21358:SF4">
    <property type="entry name" value="PROTEIN MAELSTROM HOMOLOG"/>
    <property type="match status" value="1"/>
</dbReference>
<name>A0A2J7PG07_9NEOP</name>
<protein>
    <recommendedName>
        <fullName evidence="12">HMG box domain-containing protein</fullName>
    </recommendedName>
</protein>
<comment type="caution">
    <text evidence="13">The sequence shown here is derived from an EMBL/GenBank/DDBJ whole genome shotgun (WGS) entry which is preliminary data.</text>
</comment>